<protein>
    <submittedName>
        <fullName evidence="1">Uncharacterized protein</fullName>
    </submittedName>
</protein>
<proteinExistence type="predicted"/>
<reference evidence="2" key="1">
    <citation type="journal article" date="2022" name="Mol. Ecol. Resour.">
        <title>The genomes of chicory, endive, great burdock and yacon provide insights into Asteraceae palaeo-polyploidization history and plant inulin production.</title>
        <authorList>
            <person name="Fan W."/>
            <person name="Wang S."/>
            <person name="Wang H."/>
            <person name="Wang A."/>
            <person name="Jiang F."/>
            <person name="Liu H."/>
            <person name="Zhao H."/>
            <person name="Xu D."/>
            <person name="Zhang Y."/>
        </authorList>
    </citation>
    <scope>NUCLEOTIDE SEQUENCE [LARGE SCALE GENOMIC DNA]</scope>
    <source>
        <strain evidence="2">cv. Yunnan</strain>
    </source>
</reference>
<reference evidence="1 2" key="2">
    <citation type="journal article" date="2022" name="Mol. Ecol. Resour.">
        <title>The genomes of chicory, endive, great burdock and yacon provide insights into Asteraceae paleo-polyploidization history and plant inulin production.</title>
        <authorList>
            <person name="Fan W."/>
            <person name="Wang S."/>
            <person name="Wang H."/>
            <person name="Wang A."/>
            <person name="Jiang F."/>
            <person name="Liu H."/>
            <person name="Zhao H."/>
            <person name="Xu D."/>
            <person name="Zhang Y."/>
        </authorList>
    </citation>
    <scope>NUCLEOTIDE SEQUENCE [LARGE SCALE GENOMIC DNA]</scope>
    <source>
        <strain evidence="2">cv. Yunnan</strain>
        <tissue evidence="1">Leaves</tissue>
    </source>
</reference>
<evidence type="ECO:0000313" key="2">
    <source>
        <dbReference type="Proteomes" id="UP001056120"/>
    </source>
</evidence>
<name>A0ACB9HQY3_9ASTR</name>
<comment type="caution">
    <text evidence="1">The sequence shown here is derived from an EMBL/GenBank/DDBJ whole genome shotgun (WGS) entry which is preliminary data.</text>
</comment>
<dbReference type="EMBL" id="CM042028">
    <property type="protein sequence ID" value="KAI3798017.1"/>
    <property type="molecule type" value="Genomic_DNA"/>
</dbReference>
<accession>A0ACB9HQY3</accession>
<keyword evidence="2" id="KW-1185">Reference proteome</keyword>
<sequence length="293" mass="33046">MTLAGFDIVLGMDWLASNQACILCDKKAIELHTKGNNLNIHGDKLSNSVGIISMLKATKYLRKGCLAYLVSVTTDTRKKIEDVPVVVEFTDVFLNELPGIPPEREVEFKINQVPGMTPIAKVPYRLAPTEMAELKKLLDELLKKVFIRTSSSSWGAPILEPDAFQRSIFVLAIINYKSRKKIFPKLPSELGMLYAKFSKCEFCLSEVQFLGHIINADGIQVDPVKIEAISEWEIPKSPTEIHSFLGLAGYYRRFIQDFFRIAVPLTSLTLKSVNYEWGPKQSKAFETLKQKLT</sequence>
<organism evidence="1 2">
    <name type="scientific">Smallanthus sonchifolius</name>
    <dbReference type="NCBI Taxonomy" id="185202"/>
    <lineage>
        <taxon>Eukaryota</taxon>
        <taxon>Viridiplantae</taxon>
        <taxon>Streptophyta</taxon>
        <taxon>Embryophyta</taxon>
        <taxon>Tracheophyta</taxon>
        <taxon>Spermatophyta</taxon>
        <taxon>Magnoliopsida</taxon>
        <taxon>eudicotyledons</taxon>
        <taxon>Gunneridae</taxon>
        <taxon>Pentapetalae</taxon>
        <taxon>asterids</taxon>
        <taxon>campanulids</taxon>
        <taxon>Asterales</taxon>
        <taxon>Asteraceae</taxon>
        <taxon>Asteroideae</taxon>
        <taxon>Heliantheae alliance</taxon>
        <taxon>Millerieae</taxon>
        <taxon>Smallanthus</taxon>
    </lineage>
</organism>
<gene>
    <name evidence="1" type="ORF">L1987_33283</name>
</gene>
<dbReference type="Proteomes" id="UP001056120">
    <property type="component" value="Linkage Group LG11"/>
</dbReference>
<evidence type="ECO:0000313" key="1">
    <source>
        <dbReference type="EMBL" id="KAI3798017.1"/>
    </source>
</evidence>